<proteinExistence type="predicted"/>
<dbReference type="Proteomes" id="UP001057520">
    <property type="component" value="Chromosome"/>
</dbReference>
<accession>A0ABY4ZPW4</accession>
<reference evidence="3 4" key="1">
    <citation type="submission" date="2022-04" db="EMBL/GenBank/DDBJ databases">
        <title>Genome sequence of soybean root-associated Caulobacter segnis RL271.</title>
        <authorList>
            <person name="Longley R."/>
            <person name="Bonito G."/>
            <person name="Trigodet F."/>
            <person name="Crosson S."/>
            <person name="Fiebig A."/>
        </authorList>
    </citation>
    <scope>NUCLEOTIDE SEQUENCE [LARGE SCALE GENOMIC DNA]</scope>
    <source>
        <strain evidence="3 4">RL271</strain>
    </source>
</reference>
<evidence type="ECO:0000256" key="2">
    <source>
        <dbReference type="SAM" id="SignalP"/>
    </source>
</evidence>
<evidence type="ECO:0000256" key="1">
    <source>
        <dbReference type="SAM" id="MobiDB-lite"/>
    </source>
</evidence>
<sequence length="237" mass="25196">MRGTLLLTALCGATLAGTAFARQQEPPPQASAPPSQDDEGRIKSTSEANRDGITGAMQAPLRDVNLVRTKIPRVLLEAMDDPYQRPAKADCKSLIALVRPLDVALGEDIDRVPPADNEDLMDRGRKAAGGAALGAVASAAQDMIPMRGWVRKLTGAERHDRLVQSAVASGAVRRAYLKGLGEARGCDPPATPQHKPPPEPPVVDPGMPPPRDPYGPRKPRFPINKEELAPAPQGPRG</sequence>
<dbReference type="EMBL" id="CP096040">
    <property type="protein sequence ID" value="USQ94011.1"/>
    <property type="molecule type" value="Genomic_DNA"/>
</dbReference>
<feature type="compositionally biased region" description="Pro residues" evidence="1">
    <location>
        <begin position="189"/>
        <end position="213"/>
    </location>
</feature>
<gene>
    <name evidence="3" type="ORF">MZV50_15480</name>
</gene>
<name>A0ABY4ZPW4_9CAUL</name>
<feature type="signal peptide" evidence="2">
    <location>
        <begin position="1"/>
        <end position="21"/>
    </location>
</feature>
<keyword evidence="4" id="KW-1185">Reference proteome</keyword>
<feature type="chain" id="PRO_5046721865" evidence="2">
    <location>
        <begin position="22"/>
        <end position="237"/>
    </location>
</feature>
<protein>
    <submittedName>
        <fullName evidence="3">Uncharacterized protein</fullName>
    </submittedName>
</protein>
<feature type="region of interest" description="Disordered" evidence="1">
    <location>
        <begin position="182"/>
        <end position="237"/>
    </location>
</feature>
<evidence type="ECO:0000313" key="4">
    <source>
        <dbReference type="Proteomes" id="UP001057520"/>
    </source>
</evidence>
<feature type="region of interest" description="Disordered" evidence="1">
    <location>
        <begin position="21"/>
        <end position="57"/>
    </location>
</feature>
<keyword evidence="2" id="KW-0732">Signal</keyword>
<organism evidence="3 4">
    <name type="scientific">Caulobacter segnis</name>
    <dbReference type="NCBI Taxonomy" id="88688"/>
    <lineage>
        <taxon>Bacteria</taxon>
        <taxon>Pseudomonadati</taxon>
        <taxon>Pseudomonadota</taxon>
        <taxon>Alphaproteobacteria</taxon>
        <taxon>Caulobacterales</taxon>
        <taxon>Caulobacteraceae</taxon>
        <taxon>Caulobacter</taxon>
    </lineage>
</organism>
<feature type="compositionally biased region" description="Basic and acidic residues" evidence="1">
    <location>
        <begin position="38"/>
        <end position="50"/>
    </location>
</feature>
<evidence type="ECO:0000313" key="3">
    <source>
        <dbReference type="EMBL" id="USQ94011.1"/>
    </source>
</evidence>